<dbReference type="PANTHER" id="PTHR33099">
    <property type="entry name" value="FE2OG DIOXYGENASE DOMAIN-CONTAINING PROTEIN"/>
    <property type="match status" value="1"/>
</dbReference>
<sequence length="725" mass="81280">MHQIKQNILETLLQLKGSGKFASIGTADFVFPGLTIEGMEEIAFPINSIQALALIGTAQKAPFGQGRSTIYDDNVRSAREIDAAKITFKNPAWEKLIKKVLTNVKADLGLEDYSIAANLYKLLIYKEGDFFLPHKDTEKEKGMFGSLVIGLPSSHTGGELVIHFEGVKETADFARSADPYAINYAAFYADCDHEVKPLGAGCRVCLVYNLVQEKAGKKIALQSVQTHAARLAELLSQHQAQEDPRPAIVLLGHQYTPENFSYDALKLNDRAKAEALLQAAQKAGYYARACLVTSYLSGAPAYDGYYDDEEDDSDAEMEEVYDDSLSIEHWTKSELPTPDNVPFEENELITSFALDEGEPIIKESTGYMGNYGPDLMHWYHYGAVMIWSPDVNARLLLTQGAASQLSWISYFNRTKQITAAEATSIEFIVSTGFNSDHRTEKEVNYNALADWLVNRNDKAFLLQLNTGLLQSYFIKIDPAKWVTIFNNIPADVTAGTFEKLTETITLPVLKQLVAVLQEMAGDKKLHSIAAAQTGDLPGYFKSVYSRDPGRVDAGTLHHLLWMAKKASPVAAWIQEILPILTKDLQRSYVHKVLAPLLLQVKDGSKLTDGLRQSCRDYLQQRADQQPQPPPDWSRPLPDTKQYSKEWQLLKTFLESPTEQVFNFRKNQAERTALEHAIKNATIDLKTETIKTGSPHTLRITKTQATYQRQMKDWKEDVVLLEKLKK</sequence>
<evidence type="ECO:0000313" key="2">
    <source>
        <dbReference type="Proteomes" id="UP000198757"/>
    </source>
</evidence>
<accession>A0A1G6JCJ0</accession>
<proteinExistence type="predicted"/>
<dbReference type="OrthoDB" id="9782970at2"/>
<gene>
    <name evidence="1" type="ORF">SAMN04487894_101492</name>
</gene>
<name>A0A1G6JCJ0_NIADE</name>
<dbReference type="STRING" id="1285928.SAMN04487894_101492"/>
<dbReference type="EMBL" id="FMZO01000001">
    <property type="protein sequence ID" value="SDC16363.1"/>
    <property type="molecule type" value="Genomic_DNA"/>
</dbReference>
<dbReference type="PANTHER" id="PTHR33099:SF7">
    <property type="entry name" value="MYND-TYPE DOMAIN-CONTAINING PROTEIN"/>
    <property type="match status" value="1"/>
</dbReference>
<dbReference type="RefSeq" id="WP_090388421.1">
    <property type="nucleotide sequence ID" value="NZ_FMZO01000001.1"/>
</dbReference>
<dbReference type="Proteomes" id="UP000198757">
    <property type="component" value="Unassembled WGS sequence"/>
</dbReference>
<reference evidence="2" key="1">
    <citation type="submission" date="2016-10" db="EMBL/GenBank/DDBJ databases">
        <authorList>
            <person name="Varghese N."/>
            <person name="Submissions S."/>
        </authorList>
    </citation>
    <scope>NUCLEOTIDE SEQUENCE [LARGE SCALE GENOMIC DNA]</scope>
    <source>
        <strain evidence="2">DSM 25811 / CCM 8410 / LMG 26954 / E90</strain>
    </source>
</reference>
<evidence type="ECO:0000313" key="1">
    <source>
        <dbReference type="EMBL" id="SDC16363.1"/>
    </source>
</evidence>
<dbReference type="Gene3D" id="2.60.120.620">
    <property type="entry name" value="q2cbj1_9rhob like domain"/>
    <property type="match status" value="1"/>
</dbReference>
<keyword evidence="2" id="KW-1185">Reference proteome</keyword>
<dbReference type="AlphaFoldDB" id="A0A1G6JCJ0"/>
<protein>
    <submittedName>
        <fullName evidence="1">Uncharacterized protein</fullName>
    </submittedName>
</protein>
<organism evidence="1 2">
    <name type="scientific">Niabella drilacis (strain DSM 25811 / CCM 8410 / CCUG 62505 / LMG 26954 / E90)</name>
    <dbReference type="NCBI Taxonomy" id="1285928"/>
    <lineage>
        <taxon>Bacteria</taxon>
        <taxon>Pseudomonadati</taxon>
        <taxon>Bacteroidota</taxon>
        <taxon>Chitinophagia</taxon>
        <taxon>Chitinophagales</taxon>
        <taxon>Chitinophagaceae</taxon>
        <taxon>Niabella</taxon>
    </lineage>
</organism>